<name>A0A4Z0A9B6_9AGAM</name>
<dbReference type="PANTHER" id="PTHR12835">
    <property type="entry name" value="BIOTIN PROTEIN LIGASE"/>
    <property type="match status" value="1"/>
</dbReference>
<dbReference type="InterPro" id="IPR004143">
    <property type="entry name" value="BPL_LPL_catalytic"/>
</dbReference>
<evidence type="ECO:0000313" key="5">
    <source>
        <dbReference type="Proteomes" id="UP000298061"/>
    </source>
</evidence>
<sequence length="572" mass="61516">MSAKAIAAVQKYAEEGGRVIALGMGVSVGARKSIVNELQLYDPRSRKYAFLTTPPVYEPHPANVRLQSGSVISGLSPSGAAFAVGSTPINVLGLWDHTEQTTDLSEGQEAPAAGLYLDIGHGRLAVWNVALGLESGVDAQGSPAHHELLRNALSWLGLSLPTKTSESSTQIHTQRKNQLSKSVHPLPQFLLSPPSKPSIVQTVLSSLAVSRPETLSHPPSLDEPAHVHRDAADTFNFYFASGEDALRLTEQARTDVNESKDGQPKPVIVLQPGETPPSAATPEFNAGKYFSMLAQMREKEGLSDDKEASGVGEALLYGEAVTSTQTMLDKYALVLTISALAGRGRGRNTWLSPRGCLQFSVLQRVSLTSFPAAHLVFIQYLFGLAVIAACRDERLLGPDIGRAVRLKWPNDIYIEHAGEKRKIGGILVNTSFSGGKVDIVIGCGLNLTSPPPIASLQLLAPGATHLDAETVLPVILAKFERMWRTFVDGRGSWAAFEDAYLDAWMHSDQLVTITSLTPPCAVRIVGITLDHGLLRTLPERSSWGARGDEGYIDLQPDGNSFDLMAGLIKAKT</sequence>
<comment type="caution">
    <text evidence="4">The sequence shown here is derived from an EMBL/GenBank/DDBJ whole genome shotgun (WGS) entry which is preliminary data.</text>
</comment>
<dbReference type="SUPFAM" id="SSF55681">
    <property type="entry name" value="Class II aaRS and biotin synthetases"/>
    <property type="match status" value="1"/>
</dbReference>
<reference evidence="4 5" key="1">
    <citation type="submission" date="2019-02" db="EMBL/GenBank/DDBJ databases">
        <title>Genome sequencing of the rare red list fungi Hericium alpestre (H. flagellum).</title>
        <authorList>
            <person name="Buettner E."/>
            <person name="Kellner H."/>
        </authorList>
    </citation>
    <scope>NUCLEOTIDE SEQUENCE [LARGE SCALE GENOMIC DNA]</scope>
    <source>
        <strain evidence="4 5">DSM 108284</strain>
    </source>
</reference>
<comment type="similarity">
    <text evidence="1">Belongs to the biotin--protein ligase family.</text>
</comment>
<dbReference type="GO" id="GO:0005737">
    <property type="term" value="C:cytoplasm"/>
    <property type="evidence" value="ECO:0007669"/>
    <property type="project" value="TreeGrafter"/>
</dbReference>
<dbReference type="CDD" id="cd16442">
    <property type="entry name" value="BPL"/>
    <property type="match status" value="1"/>
</dbReference>
<dbReference type="STRING" id="135208.A0A4Z0A9B6"/>
<evidence type="ECO:0000256" key="2">
    <source>
        <dbReference type="ARBA" id="ARBA00022598"/>
    </source>
</evidence>
<dbReference type="Gene3D" id="3.30.930.10">
    <property type="entry name" value="Bira Bifunctional Protein, Domain 2"/>
    <property type="match status" value="1"/>
</dbReference>
<feature type="domain" description="BPL/LPL catalytic" evidence="3">
    <location>
        <begin position="300"/>
        <end position="487"/>
    </location>
</feature>
<dbReference type="InterPro" id="IPR004408">
    <property type="entry name" value="Biotin_CoA_COase_ligase"/>
</dbReference>
<gene>
    <name evidence="4" type="ORF">EWM64_g1146</name>
</gene>
<evidence type="ECO:0000259" key="3">
    <source>
        <dbReference type="PROSITE" id="PS51733"/>
    </source>
</evidence>
<accession>A0A4Z0A9B6</accession>
<dbReference type="Proteomes" id="UP000298061">
    <property type="component" value="Unassembled WGS sequence"/>
</dbReference>
<keyword evidence="2" id="KW-0436">Ligase</keyword>
<dbReference type="OrthoDB" id="10250105at2759"/>
<protein>
    <recommendedName>
        <fullName evidence="3">BPL/LPL catalytic domain-containing protein</fullName>
    </recommendedName>
</protein>
<evidence type="ECO:0000256" key="1">
    <source>
        <dbReference type="ARBA" id="ARBA00009934"/>
    </source>
</evidence>
<dbReference type="PROSITE" id="PS51733">
    <property type="entry name" value="BPL_LPL_CATALYTIC"/>
    <property type="match status" value="1"/>
</dbReference>
<dbReference type="PANTHER" id="PTHR12835:SF5">
    <property type="entry name" value="BIOTIN--PROTEIN LIGASE"/>
    <property type="match status" value="1"/>
</dbReference>
<keyword evidence="5" id="KW-1185">Reference proteome</keyword>
<dbReference type="InterPro" id="IPR045864">
    <property type="entry name" value="aa-tRNA-synth_II/BPL/LPL"/>
</dbReference>
<evidence type="ECO:0000313" key="4">
    <source>
        <dbReference type="EMBL" id="TFY82864.1"/>
    </source>
</evidence>
<proteinExistence type="inferred from homology"/>
<dbReference type="AlphaFoldDB" id="A0A4Z0A9B6"/>
<dbReference type="GO" id="GO:0004077">
    <property type="term" value="F:biotin--[biotin carboxyl-carrier protein] ligase activity"/>
    <property type="evidence" value="ECO:0007669"/>
    <property type="project" value="InterPro"/>
</dbReference>
<dbReference type="EMBL" id="SFCI01000072">
    <property type="protein sequence ID" value="TFY82864.1"/>
    <property type="molecule type" value="Genomic_DNA"/>
</dbReference>
<organism evidence="4 5">
    <name type="scientific">Hericium alpestre</name>
    <dbReference type="NCBI Taxonomy" id="135208"/>
    <lineage>
        <taxon>Eukaryota</taxon>
        <taxon>Fungi</taxon>
        <taxon>Dikarya</taxon>
        <taxon>Basidiomycota</taxon>
        <taxon>Agaricomycotina</taxon>
        <taxon>Agaricomycetes</taxon>
        <taxon>Russulales</taxon>
        <taxon>Hericiaceae</taxon>
        <taxon>Hericium</taxon>
    </lineage>
</organism>
<dbReference type="Pfam" id="PF03099">
    <property type="entry name" value="BPL_LplA_LipB"/>
    <property type="match status" value="1"/>
</dbReference>